<dbReference type="InterPro" id="IPR026341">
    <property type="entry name" value="T9SS_type_B"/>
</dbReference>
<dbReference type="Pfam" id="PF18911">
    <property type="entry name" value="PKD_4"/>
    <property type="match status" value="2"/>
</dbReference>
<sequence>MKPMRKKLHIFLSLLGGWMLVLLSIGTAHAQLEPFKVSGKLCIPDQECLADSTVFTDTLATSTAWSWDFGDGSGIITSTKNSIKHLFQTPGMKLITLTRTVAGVPETVTRTVNVGVPPPAFPNWRRDTMICKEDLGKLVLNPYPSNAPNGAKYMWFPKGDTTQTLRVDSSGCYSVEVTSESGCTYEDKITVKVCLEQSNQEGAKWYFGNNAGLDFSGGSPQPLTDGQIKTPEGTSSISNSKGQLLFYTDGVKIFDKNGVVMPSKDTAALAGSPNSTQSALIVPKPTCRGCEYLYYVFTTSEINGQKKFSYSLVDMRRNGGKGEVVETNNLLNDNTTERIASVRNDRDSTYWIVSHDYDSNVFRVYHATKAGLEGPFQYALGAVQDTVSKGEGYMKFSPADSTGMRRLAVVVPGPPRNLVEIYNFSDSSGRLSGPQTIDLGPAPPKAYGVEFSPDGTKMYVSLQKGDAPGDTTLSRLWQYDISLGDSARIADSKILIDSSATQVYGALQVGSDGRIYLAIKDSQYLGVINEPDEDSQDEVRFVKDGIFLGGSTSQLGLPNFVQNFTNESSGPGFTYSDTCSNQATNFQASPLCDPIKDSYTWNFGDGSAPVTGQNQQVQHTYKMPGTYTVSLRLVNRCKDTTITQRITIIATPDPINLRSPIDTCTNRLVLDAGVQAEEYLWLRNGVPLARTKTITLQPNGGSGRYQVYAANGIEAQCFSQGATQITLRRPPAYSLGPDTSLCVGGGNVVLNAKPTPTNWNKFQWSTGETTQLITVTQPGTYSVQVTINTGTPQACVNEDTIQVRALPKARIAAVLTPPTGCTTTDGQIVIGNISPPSGSYTFEWFGPNNTMLSATGNTLPNVGEGTYRVMLRGNPAVCATDSSFGLRAVRTLRLQPTIVNARCTLPSSGAINLNTLAGTPQTYVWTNAMGAGLGTNAALLANLLPGTYNVKVTDAGGCDTTLRDITVGITPDKFLSLGPDRKKCIGDTALLIPSLPLIPGNQYRWSTGETTDRISVTRGGTYTLTVTNTVTGCTDNDDFTYSLAPRPTYDLTKEVPLCDLDDGAMATLAVRGGASNLSYFWFHSEERTSRVMVSLVGNYRVRISNPEGCELFDTARVVVRCEPRIYIPDVFTPNGDGNNDVLNVFGDHLTDFELKIFNRWGEVIFYTNDINQKWDGSYRGSVYPPMSYPYVVSFKSKFFPDRPRENQRGAVLLVR</sequence>
<gene>
    <name evidence="7" type="ORF">DR864_13285</name>
</gene>
<dbReference type="Gene3D" id="2.60.40.10">
    <property type="entry name" value="Immunoglobulins"/>
    <property type="match status" value="2"/>
</dbReference>
<dbReference type="GO" id="GO:0006816">
    <property type="term" value="P:calcium ion transport"/>
    <property type="evidence" value="ECO:0007669"/>
    <property type="project" value="TreeGrafter"/>
</dbReference>
<evidence type="ECO:0000256" key="1">
    <source>
        <dbReference type="ARBA" id="ARBA00004141"/>
    </source>
</evidence>
<accession>A0A344TJ34</accession>
<dbReference type="PROSITE" id="PS50093">
    <property type="entry name" value="PKD"/>
    <property type="match status" value="2"/>
</dbReference>
<dbReference type="NCBIfam" id="TIGR04131">
    <property type="entry name" value="Bac_Flav_CTERM"/>
    <property type="match status" value="1"/>
</dbReference>
<dbReference type="InterPro" id="IPR035986">
    <property type="entry name" value="PKD_dom_sf"/>
</dbReference>
<keyword evidence="5" id="KW-0472">Membrane</keyword>
<dbReference type="Gene3D" id="2.60.40.740">
    <property type="match status" value="1"/>
</dbReference>
<keyword evidence="8" id="KW-1185">Reference proteome</keyword>
<feature type="domain" description="PKD" evidence="6">
    <location>
        <begin position="61"/>
        <end position="98"/>
    </location>
</feature>
<dbReference type="AlphaFoldDB" id="A0A344TJ34"/>
<dbReference type="SUPFAM" id="SSF49299">
    <property type="entry name" value="PKD domain"/>
    <property type="match status" value="2"/>
</dbReference>
<dbReference type="KEGG" id="run:DR864_13285"/>
<evidence type="ECO:0000256" key="2">
    <source>
        <dbReference type="ARBA" id="ARBA00022692"/>
    </source>
</evidence>
<dbReference type="Pfam" id="PF13585">
    <property type="entry name" value="CHU_C"/>
    <property type="match status" value="1"/>
</dbReference>
<name>A0A344TJ34_9BACT</name>
<proteinExistence type="predicted"/>
<dbReference type="CDD" id="cd00146">
    <property type="entry name" value="PKD"/>
    <property type="match status" value="2"/>
</dbReference>
<dbReference type="GO" id="GO:0005261">
    <property type="term" value="F:monoatomic cation channel activity"/>
    <property type="evidence" value="ECO:0007669"/>
    <property type="project" value="TreeGrafter"/>
</dbReference>
<dbReference type="PANTHER" id="PTHR46730:SF1">
    <property type="entry name" value="PLAT DOMAIN-CONTAINING PROTEIN"/>
    <property type="match status" value="1"/>
</dbReference>
<keyword evidence="3" id="KW-0677">Repeat</keyword>
<dbReference type="EMBL" id="CP030850">
    <property type="protein sequence ID" value="AXE18655.1"/>
    <property type="molecule type" value="Genomic_DNA"/>
</dbReference>
<evidence type="ECO:0000256" key="3">
    <source>
        <dbReference type="ARBA" id="ARBA00022737"/>
    </source>
</evidence>
<dbReference type="SUPFAM" id="SSF82171">
    <property type="entry name" value="DPP6 N-terminal domain-like"/>
    <property type="match status" value="1"/>
</dbReference>
<dbReference type="GO" id="GO:0005886">
    <property type="term" value="C:plasma membrane"/>
    <property type="evidence" value="ECO:0007669"/>
    <property type="project" value="TreeGrafter"/>
</dbReference>
<feature type="domain" description="PKD" evidence="6">
    <location>
        <begin position="581"/>
        <end position="655"/>
    </location>
</feature>
<comment type="subcellular location">
    <subcellularLocation>
        <location evidence="1">Membrane</location>
        <topology evidence="1">Multi-pass membrane protein</topology>
    </subcellularLocation>
</comment>
<evidence type="ECO:0000256" key="5">
    <source>
        <dbReference type="ARBA" id="ARBA00023136"/>
    </source>
</evidence>
<dbReference type="InterPro" id="IPR013783">
    <property type="entry name" value="Ig-like_fold"/>
</dbReference>
<keyword evidence="4" id="KW-1133">Transmembrane helix</keyword>
<dbReference type="InterPro" id="IPR000601">
    <property type="entry name" value="PKD_dom"/>
</dbReference>
<evidence type="ECO:0000313" key="7">
    <source>
        <dbReference type="EMBL" id="AXE18655.1"/>
    </source>
</evidence>
<dbReference type="Proteomes" id="UP000251993">
    <property type="component" value="Chromosome"/>
</dbReference>
<protein>
    <recommendedName>
        <fullName evidence="6">PKD domain-containing protein</fullName>
    </recommendedName>
</protein>
<dbReference type="InterPro" id="IPR022409">
    <property type="entry name" value="PKD/Chitinase_dom"/>
</dbReference>
<organism evidence="7 8">
    <name type="scientific">Runella rosea</name>
    <dbReference type="NCBI Taxonomy" id="2259595"/>
    <lineage>
        <taxon>Bacteria</taxon>
        <taxon>Pseudomonadati</taxon>
        <taxon>Bacteroidota</taxon>
        <taxon>Cytophagia</taxon>
        <taxon>Cytophagales</taxon>
        <taxon>Spirosomataceae</taxon>
        <taxon>Runella</taxon>
    </lineage>
</organism>
<evidence type="ECO:0000256" key="4">
    <source>
        <dbReference type="ARBA" id="ARBA00022989"/>
    </source>
</evidence>
<reference evidence="7 8" key="1">
    <citation type="submission" date="2018-07" db="EMBL/GenBank/DDBJ databases">
        <title>Genome sequencing of Runella.</title>
        <authorList>
            <person name="Baek M.-G."/>
            <person name="Yi H."/>
        </authorList>
    </citation>
    <scope>NUCLEOTIDE SEQUENCE [LARGE SCALE GENOMIC DNA]</scope>
    <source>
        <strain evidence="7 8">HYN0085</strain>
    </source>
</reference>
<evidence type="ECO:0000313" key="8">
    <source>
        <dbReference type="Proteomes" id="UP000251993"/>
    </source>
</evidence>
<dbReference type="SMART" id="SM00089">
    <property type="entry name" value="PKD"/>
    <property type="match status" value="3"/>
</dbReference>
<keyword evidence="2" id="KW-0812">Transmembrane</keyword>
<dbReference type="OrthoDB" id="9765926at2"/>
<evidence type="ECO:0000259" key="6">
    <source>
        <dbReference type="PROSITE" id="PS50093"/>
    </source>
</evidence>
<dbReference type="PANTHER" id="PTHR46730">
    <property type="entry name" value="POLYCYSTIN-1"/>
    <property type="match status" value="1"/>
</dbReference>